<dbReference type="AlphaFoldDB" id="A0A8J3AHS5"/>
<reference evidence="2" key="1">
    <citation type="journal article" date="2014" name="Int. J. Syst. Evol. Microbiol.">
        <title>Complete genome sequence of Corynebacterium casei LMG S-19264T (=DSM 44701T), isolated from a smear-ripened cheese.</title>
        <authorList>
            <consortium name="US DOE Joint Genome Institute (JGI-PGF)"/>
            <person name="Walter F."/>
            <person name="Albersmeier A."/>
            <person name="Kalinowski J."/>
            <person name="Ruckert C."/>
        </authorList>
    </citation>
    <scope>NUCLEOTIDE SEQUENCE</scope>
    <source>
        <strain evidence="2">CCM 8606</strain>
    </source>
</reference>
<dbReference type="EMBL" id="BMDH01000003">
    <property type="protein sequence ID" value="GGI14712.1"/>
    <property type="molecule type" value="Genomic_DNA"/>
</dbReference>
<sequence>MALQMPVYREISQIEALVLLGLSWRQLAATVPMVVINGGLCALFFAVNGALDITTWQMFVLFVVALPFALFGWWRPHGMMPERFIGYVWRHYWGKNLYFLDGEARSVRVSAKPTVKEAR</sequence>
<dbReference type="InterPro" id="IPR024414">
    <property type="entry name" value="Uncharacterised_PrgI"/>
</dbReference>
<protein>
    <recommendedName>
        <fullName evidence="4">PrgI family protein</fullName>
    </recommendedName>
</protein>
<keyword evidence="1" id="KW-0472">Membrane</keyword>
<evidence type="ECO:0000313" key="3">
    <source>
        <dbReference type="Proteomes" id="UP000619536"/>
    </source>
</evidence>
<comment type="caution">
    <text evidence="2">The sequence shown here is derived from an EMBL/GenBank/DDBJ whole genome shotgun (WGS) entry which is preliminary data.</text>
</comment>
<evidence type="ECO:0000313" key="2">
    <source>
        <dbReference type="EMBL" id="GGI14712.1"/>
    </source>
</evidence>
<name>A0A8J3AHS5_9BIFI</name>
<feature type="transmembrane region" description="Helical" evidence="1">
    <location>
        <begin position="53"/>
        <end position="74"/>
    </location>
</feature>
<dbReference type="RefSeq" id="WP_188355398.1">
    <property type="nucleotide sequence ID" value="NZ_BMDH01000003.1"/>
</dbReference>
<reference evidence="2" key="2">
    <citation type="submission" date="2020-09" db="EMBL/GenBank/DDBJ databases">
        <authorList>
            <person name="Sun Q."/>
            <person name="Sedlacek I."/>
        </authorList>
    </citation>
    <scope>NUCLEOTIDE SEQUENCE</scope>
    <source>
        <strain evidence="2">CCM 8606</strain>
    </source>
</reference>
<feature type="transmembrane region" description="Helical" evidence="1">
    <location>
        <begin position="27"/>
        <end position="47"/>
    </location>
</feature>
<evidence type="ECO:0000256" key="1">
    <source>
        <dbReference type="SAM" id="Phobius"/>
    </source>
</evidence>
<accession>A0A8J3AHS5</accession>
<proteinExistence type="predicted"/>
<dbReference type="Pfam" id="PF12666">
    <property type="entry name" value="PrgI"/>
    <property type="match status" value="1"/>
</dbReference>
<keyword evidence="1" id="KW-0812">Transmembrane</keyword>
<keyword evidence="1" id="KW-1133">Transmembrane helix</keyword>
<dbReference type="Proteomes" id="UP000619536">
    <property type="component" value="Unassembled WGS sequence"/>
</dbReference>
<gene>
    <name evidence="2" type="ORF">GCM10007377_12290</name>
</gene>
<keyword evidence="3" id="KW-1185">Reference proteome</keyword>
<organism evidence="2 3">
    <name type="scientific">Galliscardovia ingluviei</name>
    <dbReference type="NCBI Taxonomy" id="1769422"/>
    <lineage>
        <taxon>Bacteria</taxon>
        <taxon>Bacillati</taxon>
        <taxon>Actinomycetota</taxon>
        <taxon>Actinomycetes</taxon>
        <taxon>Bifidobacteriales</taxon>
        <taxon>Bifidobacteriaceae</taxon>
        <taxon>Galliscardovia</taxon>
    </lineage>
</organism>
<evidence type="ECO:0008006" key="4">
    <source>
        <dbReference type="Google" id="ProtNLM"/>
    </source>
</evidence>